<dbReference type="Pfam" id="PF02902">
    <property type="entry name" value="Peptidase_C48"/>
    <property type="match status" value="1"/>
</dbReference>
<protein>
    <recommendedName>
        <fullName evidence="4">Ubiquitin-like protease family profile domain-containing protein</fullName>
    </recommendedName>
</protein>
<dbReference type="Proteomes" id="UP001175211">
    <property type="component" value="Unassembled WGS sequence"/>
</dbReference>
<evidence type="ECO:0000313" key="6">
    <source>
        <dbReference type="Proteomes" id="UP001175211"/>
    </source>
</evidence>
<evidence type="ECO:0000313" key="5">
    <source>
        <dbReference type="EMBL" id="KAK0442763.1"/>
    </source>
</evidence>
<dbReference type="EMBL" id="JAUEPS010000062">
    <property type="protein sequence ID" value="KAK0442763.1"/>
    <property type="molecule type" value="Genomic_DNA"/>
</dbReference>
<keyword evidence="6" id="KW-1185">Reference proteome</keyword>
<comment type="caution">
    <text evidence="5">The sequence shown here is derived from an EMBL/GenBank/DDBJ whole genome shotgun (WGS) entry which is preliminary data.</text>
</comment>
<dbReference type="RefSeq" id="XP_060324450.1">
    <property type="nucleotide sequence ID" value="XM_060479841.1"/>
</dbReference>
<dbReference type="PROSITE" id="PS50600">
    <property type="entry name" value="ULP_PROTEASE"/>
    <property type="match status" value="1"/>
</dbReference>
<evidence type="ECO:0000256" key="3">
    <source>
        <dbReference type="ARBA" id="ARBA00022801"/>
    </source>
</evidence>
<feature type="domain" description="Ubiquitin-like protease family profile" evidence="4">
    <location>
        <begin position="1"/>
        <end position="190"/>
    </location>
</feature>
<gene>
    <name evidence="5" type="ORF">EV420DRAFT_1726811</name>
</gene>
<dbReference type="AlphaFoldDB" id="A0AA39JHJ5"/>
<dbReference type="SUPFAM" id="SSF54001">
    <property type="entry name" value="Cysteine proteinases"/>
    <property type="match status" value="1"/>
</dbReference>
<dbReference type="Gene3D" id="3.40.395.10">
    <property type="entry name" value="Adenoviral Proteinase, Chain A"/>
    <property type="match status" value="1"/>
</dbReference>
<organism evidence="5 6">
    <name type="scientific">Armillaria tabescens</name>
    <name type="common">Ringless honey mushroom</name>
    <name type="synonym">Agaricus tabescens</name>
    <dbReference type="NCBI Taxonomy" id="1929756"/>
    <lineage>
        <taxon>Eukaryota</taxon>
        <taxon>Fungi</taxon>
        <taxon>Dikarya</taxon>
        <taxon>Basidiomycota</taxon>
        <taxon>Agaricomycotina</taxon>
        <taxon>Agaricomycetes</taxon>
        <taxon>Agaricomycetidae</taxon>
        <taxon>Agaricales</taxon>
        <taxon>Marasmiineae</taxon>
        <taxon>Physalacriaceae</taxon>
        <taxon>Desarmillaria</taxon>
    </lineage>
</organism>
<dbReference type="GO" id="GO:0008234">
    <property type="term" value="F:cysteine-type peptidase activity"/>
    <property type="evidence" value="ECO:0007669"/>
    <property type="project" value="InterPro"/>
</dbReference>
<comment type="similarity">
    <text evidence="1">Belongs to the peptidase C48 family.</text>
</comment>
<dbReference type="GeneID" id="85363389"/>
<reference evidence="5" key="1">
    <citation type="submission" date="2023-06" db="EMBL/GenBank/DDBJ databases">
        <authorList>
            <consortium name="Lawrence Berkeley National Laboratory"/>
            <person name="Ahrendt S."/>
            <person name="Sahu N."/>
            <person name="Indic B."/>
            <person name="Wong-Bajracharya J."/>
            <person name="Merenyi Z."/>
            <person name="Ke H.-M."/>
            <person name="Monk M."/>
            <person name="Kocsube S."/>
            <person name="Drula E."/>
            <person name="Lipzen A."/>
            <person name="Balint B."/>
            <person name="Henrissat B."/>
            <person name="Andreopoulos B."/>
            <person name="Martin F.M."/>
            <person name="Harder C.B."/>
            <person name="Rigling D."/>
            <person name="Ford K.L."/>
            <person name="Foster G.D."/>
            <person name="Pangilinan J."/>
            <person name="Papanicolaou A."/>
            <person name="Barry K."/>
            <person name="LaButti K."/>
            <person name="Viragh M."/>
            <person name="Koriabine M."/>
            <person name="Yan M."/>
            <person name="Riley R."/>
            <person name="Champramary S."/>
            <person name="Plett K.L."/>
            <person name="Tsai I.J."/>
            <person name="Slot J."/>
            <person name="Sipos G."/>
            <person name="Plett J."/>
            <person name="Nagy L.G."/>
            <person name="Grigoriev I.V."/>
        </authorList>
    </citation>
    <scope>NUCLEOTIDE SEQUENCE</scope>
    <source>
        <strain evidence="5">CCBAS 213</strain>
    </source>
</reference>
<dbReference type="GO" id="GO:0006508">
    <property type="term" value="P:proteolysis"/>
    <property type="evidence" value="ECO:0007669"/>
    <property type="project" value="UniProtKB-KW"/>
</dbReference>
<dbReference type="InterPro" id="IPR038765">
    <property type="entry name" value="Papain-like_cys_pep_sf"/>
</dbReference>
<evidence type="ECO:0000259" key="4">
    <source>
        <dbReference type="PROSITE" id="PS50600"/>
    </source>
</evidence>
<keyword evidence="3" id="KW-0378">Hydrolase</keyword>
<name>A0AA39JHJ5_ARMTA</name>
<evidence type="ECO:0000256" key="2">
    <source>
        <dbReference type="ARBA" id="ARBA00022670"/>
    </source>
</evidence>
<accession>A0AA39JHJ5</accession>
<dbReference type="GO" id="GO:0019783">
    <property type="term" value="F:ubiquitin-like protein peptidase activity"/>
    <property type="evidence" value="ECO:0007669"/>
    <property type="project" value="UniProtKB-ARBA"/>
</dbReference>
<keyword evidence="2" id="KW-0645">Protease</keyword>
<sequence>MTKDIACYQPQCKEKNWTKLVFDVDALWHLYTSAALLNDDVMNGCAALLSDAFLESSTVLFSMYDLAALRNQSESETIWRYTHKLKFWMYTQWVIPIHHKHQVHWTVATVNLTTKDLELFDSLTDALESERDIQDVLRFIRMITTCARKQGYKLPPSSMASWTMTRLIAMPIQHNGYDCGIWVLLQICANPLSLYSLSTRNMEFNVRINFAMASISAIDLKRSNISNTPIYQMALTYKRI</sequence>
<dbReference type="InterPro" id="IPR003653">
    <property type="entry name" value="Peptidase_C48_C"/>
</dbReference>
<proteinExistence type="inferred from homology"/>
<evidence type="ECO:0000256" key="1">
    <source>
        <dbReference type="ARBA" id="ARBA00005234"/>
    </source>
</evidence>